<dbReference type="Gene3D" id="1.20.1250.20">
    <property type="entry name" value="MFS general substrate transporter like domains"/>
    <property type="match status" value="1"/>
</dbReference>
<dbReference type="Pfam" id="PF07690">
    <property type="entry name" value="MFS_1"/>
    <property type="match status" value="1"/>
</dbReference>
<feature type="transmembrane region" description="Helical" evidence="8">
    <location>
        <begin position="195"/>
        <end position="215"/>
    </location>
</feature>
<feature type="transmembrane region" description="Helical" evidence="8">
    <location>
        <begin position="137"/>
        <end position="159"/>
    </location>
</feature>
<gene>
    <name evidence="10" type="ORF">G114_07945</name>
</gene>
<keyword evidence="5 8" id="KW-0812">Transmembrane</keyword>
<feature type="transmembrane region" description="Helical" evidence="8">
    <location>
        <begin position="105"/>
        <end position="125"/>
    </location>
</feature>
<evidence type="ECO:0000256" key="6">
    <source>
        <dbReference type="ARBA" id="ARBA00022989"/>
    </source>
</evidence>
<evidence type="ECO:0000256" key="8">
    <source>
        <dbReference type="SAM" id="Phobius"/>
    </source>
</evidence>
<dbReference type="InterPro" id="IPR004638">
    <property type="entry name" value="EmrB-like"/>
</dbReference>
<organism evidence="10 11">
    <name type="scientific">Aeromonas diversa CDC 2478-85</name>
    <dbReference type="NCBI Taxonomy" id="1268237"/>
    <lineage>
        <taxon>Bacteria</taxon>
        <taxon>Pseudomonadati</taxon>
        <taxon>Pseudomonadota</taxon>
        <taxon>Gammaproteobacteria</taxon>
        <taxon>Aeromonadales</taxon>
        <taxon>Aeromonadaceae</taxon>
        <taxon>Aeromonas</taxon>
    </lineage>
</organism>
<accession>N9U247</accession>
<dbReference type="InterPro" id="IPR011701">
    <property type="entry name" value="MFS"/>
</dbReference>
<feature type="transmembrane region" description="Helical" evidence="8">
    <location>
        <begin position="47"/>
        <end position="63"/>
    </location>
</feature>
<dbReference type="AlphaFoldDB" id="N9U247"/>
<keyword evidence="7 8" id="KW-0472">Membrane</keyword>
<evidence type="ECO:0000256" key="3">
    <source>
        <dbReference type="ARBA" id="ARBA00022448"/>
    </source>
</evidence>
<keyword evidence="3" id="KW-0813">Transport</keyword>
<feature type="transmembrane region" description="Helical" evidence="8">
    <location>
        <begin position="391"/>
        <end position="413"/>
    </location>
</feature>
<dbReference type="PATRIC" id="fig|1268237.3.peg.1564"/>
<evidence type="ECO:0000313" key="11">
    <source>
        <dbReference type="Proteomes" id="UP000023775"/>
    </source>
</evidence>
<dbReference type="InterPro" id="IPR020846">
    <property type="entry name" value="MFS_dom"/>
</dbReference>
<dbReference type="SUPFAM" id="SSF103473">
    <property type="entry name" value="MFS general substrate transporter"/>
    <property type="match status" value="1"/>
</dbReference>
<dbReference type="PROSITE" id="PS51257">
    <property type="entry name" value="PROKAR_LIPOPROTEIN"/>
    <property type="match status" value="1"/>
</dbReference>
<evidence type="ECO:0000259" key="9">
    <source>
        <dbReference type="PROSITE" id="PS50850"/>
    </source>
</evidence>
<evidence type="ECO:0000256" key="5">
    <source>
        <dbReference type="ARBA" id="ARBA00022692"/>
    </source>
</evidence>
<protein>
    <submittedName>
        <fullName evidence="10">Drug resistance MFS transporter, drug:H+ antiporter-2 family protein</fullName>
    </submittedName>
</protein>
<feature type="transmembrane region" description="Helical" evidence="8">
    <location>
        <begin position="459"/>
        <end position="482"/>
    </location>
</feature>
<comment type="subcellular location">
    <subcellularLocation>
        <location evidence="1">Cell membrane</location>
        <topology evidence="1">Multi-pass membrane protein</topology>
    </subcellularLocation>
</comment>
<feature type="transmembrane region" description="Helical" evidence="8">
    <location>
        <begin position="263"/>
        <end position="284"/>
    </location>
</feature>
<feature type="transmembrane region" description="Helical" evidence="8">
    <location>
        <begin position="7"/>
        <end position="27"/>
    </location>
</feature>
<feature type="domain" description="Major facilitator superfamily (MFS) profile" evidence="9">
    <location>
        <begin position="9"/>
        <end position="488"/>
    </location>
</feature>
<feature type="transmembrane region" description="Helical" evidence="8">
    <location>
        <begin position="329"/>
        <end position="349"/>
    </location>
</feature>
<dbReference type="EMBL" id="APVG01000016">
    <property type="protein sequence ID" value="ENY72449.1"/>
    <property type="molecule type" value="Genomic_DNA"/>
</dbReference>
<evidence type="ECO:0000256" key="2">
    <source>
        <dbReference type="ARBA" id="ARBA00008537"/>
    </source>
</evidence>
<dbReference type="PANTHER" id="PTHR42718:SF9">
    <property type="entry name" value="MAJOR FACILITATOR SUPERFAMILY MULTIDRUG TRANSPORTER MFSC"/>
    <property type="match status" value="1"/>
</dbReference>
<proteinExistence type="inferred from homology"/>
<keyword evidence="6 8" id="KW-1133">Transmembrane helix</keyword>
<sequence length="497" mass="52844">MQEKNNWLALFGVGLASFLGCVDFTIVNTALPDIQQQLGGSFTQLQWVMNIFVIALSAVMITMGRMGDILGHRRIFYSGLLVFALASLLAGMADSLPLLIAGRLFQGLACAVLFTNSGALVAHAFPASQQGRALGMLFGINGFGLAIGPFLGGVIVAWAGWRWVFLINIPIVALSILVCLRALGSGLHTPVKTRIDVIGSVLLTLLLACVALVFVQGGQWGWASAPTLALIALAVGLALTFYWVERRVEHPILDLGILSRRPFFCSAVASFTLGAFYCLAFFLMPLYLDLVLDLKGLMLGVMLLPTTAGVALISPFVGRWCERWGTRPLILLGLGLFVVSALMQSAFAVRSEPAFVLLAFLAMGLGWGCILSPSTTAAVMSLPREYTGAAVGTLGSVQNIGGSLGLTLGIYLFNTRFAATLSGEATQGLDGIGQLPASLSRSHGISLDQAHLQVQHMFLGAYGVTMIALAGLSLLAMCYLALRMENRREHVAVASHP</sequence>
<dbReference type="PRINTS" id="PR01036">
    <property type="entry name" value="TCRTETB"/>
</dbReference>
<evidence type="ECO:0000256" key="7">
    <source>
        <dbReference type="ARBA" id="ARBA00023136"/>
    </source>
</evidence>
<dbReference type="GO" id="GO:0005886">
    <property type="term" value="C:plasma membrane"/>
    <property type="evidence" value="ECO:0007669"/>
    <property type="project" value="UniProtKB-SubCell"/>
</dbReference>
<feature type="transmembrane region" description="Helical" evidence="8">
    <location>
        <begin position="296"/>
        <end position="317"/>
    </location>
</feature>
<dbReference type="RefSeq" id="WP_005351291.1">
    <property type="nucleotide sequence ID" value="NZ_APVG01000016.1"/>
</dbReference>
<dbReference type="GO" id="GO:0022857">
    <property type="term" value="F:transmembrane transporter activity"/>
    <property type="evidence" value="ECO:0007669"/>
    <property type="project" value="InterPro"/>
</dbReference>
<comment type="caution">
    <text evidence="10">The sequence shown here is derived from an EMBL/GenBank/DDBJ whole genome shotgun (WGS) entry which is preliminary data.</text>
</comment>
<comment type="similarity">
    <text evidence="2">Belongs to the major facilitator superfamily. EmrB family.</text>
</comment>
<feature type="transmembrane region" description="Helical" evidence="8">
    <location>
        <begin position="221"/>
        <end position="243"/>
    </location>
</feature>
<dbReference type="eggNOG" id="COG2814">
    <property type="taxonomic scope" value="Bacteria"/>
</dbReference>
<evidence type="ECO:0000256" key="4">
    <source>
        <dbReference type="ARBA" id="ARBA00022475"/>
    </source>
</evidence>
<dbReference type="OrthoDB" id="9812221at2"/>
<feature type="transmembrane region" description="Helical" evidence="8">
    <location>
        <begin position="355"/>
        <end position="379"/>
    </location>
</feature>
<dbReference type="Proteomes" id="UP000023775">
    <property type="component" value="Unassembled WGS sequence"/>
</dbReference>
<dbReference type="NCBIfam" id="TIGR00711">
    <property type="entry name" value="efflux_EmrB"/>
    <property type="match status" value="1"/>
</dbReference>
<keyword evidence="11" id="KW-1185">Reference proteome</keyword>
<keyword evidence="4" id="KW-1003">Cell membrane</keyword>
<dbReference type="Gene3D" id="1.20.1720.10">
    <property type="entry name" value="Multidrug resistance protein D"/>
    <property type="match status" value="1"/>
</dbReference>
<evidence type="ECO:0000256" key="1">
    <source>
        <dbReference type="ARBA" id="ARBA00004651"/>
    </source>
</evidence>
<evidence type="ECO:0000313" key="10">
    <source>
        <dbReference type="EMBL" id="ENY72449.1"/>
    </source>
</evidence>
<dbReference type="PANTHER" id="PTHR42718">
    <property type="entry name" value="MAJOR FACILITATOR SUPERFAMILY MULTIDRUG TRANSPORTER MFSC"/>
    <property type="match status" value="1"/>
</dbReference>
<name>N9U247_9GAMM</name>
<dbReference type="PROSITE" id="PS50850">
    <property type="entry name" value="MFS"/>
    <property type="match status" value="1"/>
</dbReference>
<feature type="transmembrane region" description="Helical" evidence="8">
    <location>
        <begin position="75"/>
        <end position="93"/>
    </location>
</feature>
<dbReference type="InterPro" id="IPR036259">
    <property type="entry name" value="MFS_trans_sf"/>
</dbReference>
<reference evidence="10 11" key="1">
    <citation type="journal article" date="2013" name="Genome Announc.">
        <title>Draft Genome Sequence of the Aeromonas diversa Type Strain.</title>
        <authorList>
            <person name="Farfan M."/>
            <person name="Spataro N."/>
            <person name="Sanglas A."/>
            <person name="Albarral V."/>
            <person name="Loren J.G."/>
            <person name="Bosch E."/>
            <person name="Fuste M.C."/>
        </authorList>
    </citation>
    <scope>NUCLEOTIDE SEQUENCE [LARGE SCALE GENOMIC DNA]</scope>
    <source>
        <strain evidence="10 11">2478-85</strain>
    </source>
</reference>
<dbReference type="CDD" id="cd17321">
    <property type="entry name" value="MFS_MMR_MDR_like"/>
    <property type="match status" value="1"/>
</dbReference>
<feature type="transmembrane region" description="Helical" evidence="8">
    <location>
        <begin position="165"/>
        <end position="183"/>
    </location>
</feature>